<organism evidence="1 2">
    <name type="scientific">Gimibacter soli</name>
    <dbReference type="NCBI Taxonomy" id="3024400"/>
    <lineage>
        <taxon>Bacteria</taxon>
        <taxon>Pseudomonadati</taxon>
        <taxon>Pseudomonadota</taxon>
        <taxon>Alphaproteobacteria</taxon>
        <taxon>Kordiimonadales</taxon>
        <taxon>Temperatibacteraceae</taxon>
        <taxon>Gimibacter</taxon>
    </lineage>
</organism>
<sequence>MSEGYGMIGSWRRVALAVALCLPAVMIAPLPVWAAEKAEEAPQPYIDLAPIYLSVLNKGRVIGVVTLELVLEVKDPAHDSAQITERLRQIEGDFAAAGMEMARQVFRVDRPIDPDLVVAYLTPYAERRLGPDKVNVLVKQALIRPM</sequence>
<evidence type="ECO:0000313" key="2">
    <source>
        <dbReference type="Proteomes" id="UP001217500"/>
    </source>
</evidence>
<keyword evidence="2" id="KW-1185">Reference proteome</keyword>
<reference evidence="1" key="1">
    <citation type="submission" date="2023-01" db="EMBL/GenBank/DDBJ databases">
        <title>The genome sequence of Kordiimonadaceae bacterium 6D33.</title>
        <authorList>
            <person name="Liu Y."/>
        </authorList>
    </citation>
    <scope>NUCLEOTIDE SEQUENCE</scope>
    <source>
        <strain evidence="1">6D33</strain>
    </source>
</reference>
<dbReference type="RefSeq" id="WP_289504154.1">
    <property type="nucleotide sequence ID" value="NZ_CP116805.1"/>
</dbReference>
<protein>
    <submittedName>
        <fullName evidence="1">Uncharacterized protein</fullName>
    </submittedName>
</protein>
<proteinExistence type="predicted"/>
<gene>
    <name evidence="1" type="ORF">PH603_01515</name>
</gene>
<evidence type="ECO:0000313" key="1">
    <source>
        <dbReference type="EMBL" id="WCL54435.1"/>
    </source>
</evidence>
<accession>A0AAF0BME1</accession>
<dbReference type="EMBL" id="CP116805">
    <property type="protein sequence ID" value="WCL54435.1"/>
    <property type="molecule type" value="Genomic_DNA"/>
</dbReference>
<dbReference type="KEGG" id="gso:PH603_01515"/>
<dbReference type="Proteomes" id="UP001217500">
    <property type="component" value="Chromosome"/>
</dbReference>
<name>A0AAF0BME1_9PROT</name>
<dbReference type="AlphaFoldDB" id="A0AAF0BME1"/>